<dbReference type="InterPro" id="IPR011425">
    <property type="entry name" value="Med9"/>
</dbReference>
<dbReference type="EMBL" id="JAUKUD010000003">
    <property type="protein sequence ID" value="KAK0749929.1"/>
    <property type="molecule type" value="Genomic_DNA"/>
</dbReference>
<sequence length="134" mass="14560">MTTPAAPPIPLLDGLTPDSVDTLTELTTLLTKLRATQAAAGSTQAASQAARPGSVKELPAATDSLKHKLQRARAATRQLPDISRTIAQQEAEIEELEARRRTQLRELARIRGEGLQFSIGEQSRGEYDGERMVE</sequence>
<evidence type="ECO:0000256" key="9">
    <source>
        <dbReference type="SAM" id="MobiDB-lite"/>
    </source>
</evidence>
<dbReference type="Pfam" id="PF07544">
    <property type="entry name" value="Med9"/>
    <property type="match status" value="1"/>
</dbReference>
<evidence type="ECO:0000256" key="3">
    <source>
        <dbReference type="ARBA" id="ARBA00023015"/>
    </source>
</evidence>
<evidence type="ECO:0000313" key="11">
    <source>
        <dbReference type="Proteomes" id="UP001172155"/>
    </source>
</evidence>
<comment type="function">
    <text evidence="7">Component of the Mediator complex, a coactivator involved in the regulated transcription of nearly all RNA polymerase II-dependent genes. Mediator functions as a bridge to convey information from gene-specific regulatory proteins to the basal RNA polymerase II transcription machinery. Mediator is recruited to promoters by direct interactions with regulatory proteins and serves as a scaffold for the assembly of a functional preinitiation complex with RNA polymerase II and the general transcription factors.</text>
</comment>
<dbReference type="AlphaFoldDB" id="A0AA40F2C5"/>
<dbReference type="GO" id="GO:0003712">
    <property type="term" value="F:transcription coregulator activity"/>
    <property type="evidence" value="ECO:0007669"/>
    <property type="project" value="InterPro"/>
</dbReference>
<comment type="similarity">
    <text evidence="2 7">Belongs to the Mediator complex subunit 9 family.</text>
</comment>
<organism evidence="10 11">
    <name type="scientific">Schizothecium vesticola</name>
    <dbReference type="NCBI Taxonomy" id="314040"/>
    <lineage>
        <taxon>Eukaryota</taxon>
        <taxon>Fungi</taxon>
        <taxon>Dikarya</taxon>
        <taxon>Ascomycota</taxon>
        <taxon>Pezizomycotina</taxon>
        <taxon>Sordariomycetes</taxon>
        <taxon>Sordariomycetidae</taxon>
        <taxon>Sordariales</taxon>
        <taxon>Schizotheciaceae</taxon>
        <taxon>Schizothecium</taxon>
    </lineage>
</organism>
<protein>
    <recommendedName>
        <fullName evidence="7">Mediator of RNA polymerase II transcription subunit 9</fullName>
    </recommendedName>
    <alternativeName>
        <fullName evidence="7">Mediator complex subunit 9</fullName>
    </alternativeName>
</protein>
<feature type="region of interest" description="Disordered" evidence="9">
    <location>
        <begin position="36"/>
        <end position="67"/>
    </location>
</feature>
<evidence type="ECO:0000256" key="8">
    <source>
        <dbReference type="SAM" id="Coils"/>
    </source>
</evidence>
<evidence type="ECO:0000256" key="6">
    <source>
        <dbReference type="ARBA" id="ARBA00023242"/>
    </source>
</evidence>
<gene>
    <name evidence="7" type="primary">MED9</name>
    <name evidence="10" type="ORF">B0T18DRAFT_407875</name>
</gene>
<dbReference type="GO" id="GO:0016592">
    <property type="term" value="C:mediator complex"/>
    <property type="evidence" value="ECO:0007669"/>
    <property type="project" value="InterPro"/>
</dbReference>
<dbReference type="GO" id="GO:0006357">
    <property type="term" value="P:regulation of transcription by RNA polymerase II"/>
    <property type="evidence" value="ECO:0007669"/>
    <property type="project" value="InterPro"/>
</dbReference>
<keyword evidence="8" id="KW-0175">Coiled coil</keyword>
<accession>A0AA40F2C5</accession>
<evidence type="ECO:0000256" key="5">
    <source>
        <dbReference type="ARBA" id="ARBA00023163"/>
    </source>
</evidence>
<evidence type="ECO:0000313" key="10">
    <source>
        <dbReference type="EMBL" id="KAK0749929.1"/>
    </source>
</evidence>
<proteinExistence type="inferred from homology"/>
<evidence type="ECO:0000256" key="7">
    <source>
        <dbReference type="RuleBase" id="RU364145"/>
    </source>
</evidence>
<evidence type="ECO:0000256" key="4">
    <source>
        <dbReference type="ARBA" id="ARBA00023159"/>
    </source>
</evidence>
<evidence type="ECO:0000256" key="1">
    <source>
        <dbReference type="ARBA" id="ARBA00004123"/>
    </source>
</evidence>
<feature type="coiled-coil region" evidence="8">
    <location>
        <begin position="79"/>
        <end position="113"/>
    </location>
</feature>
<comment type="subcellular location">
    <subcellularLocation>
        <location evidence="1 7">Nucleus</location>
    </subcellularLocation>
</comment>
<keyword evidence="11" id="KW-1185">Reference proteome</keyword>
<evidence type="ECO:0000256" key="2">
    <source>
        <dbReference type="ARBA" id="ARBA00008089"/>
    </source>
</evidence>
<keyword evidence="4 7" id="KW-0010">Activator</keyword>
<feature type="compositionally biased region" description="Low complexity" evidence="9">
    <location>
        <begin position="36"/>
        <end position="50"/>
    </location>
</feature>
<keyword evidence="3 7" id="KW-0805">Transcription regulation</keyword>
<dbReference type="Proteomes" id="UP001172155">
    <property type="component" value="Unassembled WGS sequence"/>
</dbReference>
<reference evidence="10" key="1">
    <citation type="submission" date="2023-06" db="EMBL/GenBank/DDBJ databases">
        <title>Genome-scale phylogeny and comparative genomics of the fungal order Sordariales.</title>
        <authorList>
            <consortium name="Lawrence Berkeley National Laboratory"/>
            <person name="Hensen N."/>
            <person name="Bonometti L."/>
            <person name="Westerberg I."/>
            <person name="Brannstrom I.O."/>
            <person name="Guillou S."/>
            <person name="Cros-Aarteil S."/>
            <person name="Calhoun S."/>
            <person name="Haridas S."/>
            <person name="Kuo A."/>
            <person name="Mondo S."/>
            <person name="Pangilinan J."/>
            <person name="Riley R."/>
            <person name="LaButti K."/>
            <person name="Andreopoulos B."/>
            <person name="Lipzen A."/>
            <person name="Chen C."/>
            <person name="Yanf M."/>
            <person name="Daum C."/>
            <person name="Ng V."/>
            <person name="Clum A."/>
            <person name="Steindorff A."/>
            <person name="Ohm R."/>
            <person name="Martin F."/>
            <person name="Silar P."/>
            <person name="Natvig D."/>
            <person name="Lalanne C."/>
            <person name="Gautier V."/>
            <person name="Ament-velasquez S.L."/>
            <person name="Kruys A."/>
            <person name="Hutchinson M.I."/>
            <person name="Powell A.J."/>
            <person name="Barry K."/>
            <person name="Miller A.N."/>
            <person name="Grigoriev I.V."/>
            <person name="Debuchy R."/>
            <person name="Gladieux P."/>
            <person name="Thoren M.H."/>
            <person name="Johannesson H."/>
        </authorList>
    </citation>
    <scope>NUCLEOTIDE SEQUENCE</scope>
    <source>
        <strain evidence="10">SMH3187-1</strain>
    </source>
</reference>
<comment type="subunit">
    <text evidence="7">Component of the Mediator complex.</text>
</comment>
<keyword evidence="6 7" id="KW-0539">Nucleus</keyword>
<keyword evidence="5 7" id="KW-0804">Transcription</keyword>
<name>A0AA40F2C5_9PEZI</name>
<comment type="caution">
    <text evidence="10">The sequence shown here is derived from an EMBL/GenBank/DDBJ whole genome shotgun (WGS) entry which is preliminary data.</text>
</comment>